<name>A0ABU1TCN2_9SPHI</name>
<organism evidence="2 3">
    <name type="scientific">Mucilaginibacter pocheonensis</name>
    <dbReference type="NCBI Taxonomy" id="398050"/>
    <lineage>
        <taxon>Bacteria</taxon>
        <taxon>Pseudomonadati</taxon>
        <taxon>Bacteroidota</taxon>
        <taxon>Sphingobacteriia</taxon>
        <taxon>Sphingobacteriales</taxon>
        <taxon>Sphingobacteriaceae</taxon>
        <taxon>Mucilaginibacter</taxon>
    </lineage>
</organism>
<evidence type="ECO:0000313" key="2">
    <source>
        <dbReference type="EMBL" id="MDR6943016.1"/>
    </source>
</evidence>
<accession>A0ABU1TCN2</accession>
<keyword evidence="3" id="KW-1185">Reference proteome</keyword>
<feature type="chain" id="PRO_5047218722" description="Glycoside hydrolase" evidence="1">
    <location>
        <begin position="24"/>
        <end position="120"/>
    </location>
</feature>
<feature type="signal peptide" evidence="1">
    <location>
        <begin position="1"/>
        <end position="23"/>
    </location>
</feature>
<sequence length="120" mass="12715">MKKKTFTLALFLCAFAIFIVAHADLSGKWAGKLIAADGTKYPLLYNLSLVGDSIIGTVKSPHGEFPIEDGKLDIAGFHFKLTVNGLDIPHSGKFYGDSVGMDISLTGSGVRTTLVSAALI</sequence>
<proteinExistence type="predicted"/>
<reference evidence="2 3" key="1">
    <citation type="submission" date="2023-07" db="EMBL/GenBank/DDBJ databases">
        <title>Sorghum-associated microbial communities from plants grown in Nebraska, USA.</title>
        <authorList>
            <person name="Schachtman D."/>
        </authorList>
    </citation>
    <scope>NUCLEOTIDE SEQUENCE [LARGE SCALE GENOMIC DNA]</scope>
    <source>
        <strain evidence="2 3">3262</strain>
    </source>
</reference>
<protein>
    <recommendedName>
        <fullName evidence="4">Glycoside hydrolase</fullName>
    </recommendedName>
</protein>
<evidence type="ECO:0000256" key="1">
    <source>
        <dbReference type="SAM" id="SignalP"/>
    </source>
</evidence>
<keyword evidence="1" id="KW-0732">Signal</keyword>
<evidence type="ECO:0000313" key="3">
    <source>
        <dbReference type="Proteomes" id="UP001247620"/>
    </source>
</evidence>
<dbReference type="Proteomes" id="UP001247620">
    <property type="component" value="Unassembled WGS sequence"/>
</dbReference>
<gene>
    <name evidence="2" type="ORF">J2W55_002869</name>
</gene>
<evidence type="ECO:0008006" key="4">
    <source>
        <dbReference type="Google" id="ProtNLM"/>
    </source>
</evidence>
<dbReference type="EMBL" id="JAVDUU010000003">
    <property type="protein sequence ID" value="MDR6943016.1"/>
    <property type="molecule type" value="Genomic_DNA"/>
</dbReference>
<comment type="caution">
    <text evidence="2">The sequence shown here is derived from an EMBL/GenBank/DDBJ whole genome shotgun (WGS) entry which is preliminary data.</text>
</comment>
<dbReference type="RefSeq" id="WP_310096608.1">
    <property type="nucleotide sequence ID" value="NZ_JAVDUU010000003.1"/>
</dbReference>